<sequence>MHLYALVNFSLFAQKMEKLIFRPDNPNSASKLEMQFRFFKAHKYTKEGSNKAPMLNLTSDQVILLFNRFLALL</sequence>
<dbReference type="AlphaFoldDB" id="A0A2P2LR56"/>
<dbReference type="EMBL" id="GGEC01039959">
    <property type="protein sequence ID" value="MBX20443.1"/>
    <property type="molecule type" value="Transcribed_RNA"/>
</dbReference>
<accession>A0A2P2LR56</accession>
<organism evidence="1">
    <name type="scientific">Rhizophora mucronata</name>
    <name type="common">Asiatic mangrove</name>
    <dbReference type="NCBI Taxonomy" id="61149"/>
    <lineage>
        <taxon>Eukaryota</taxon>
        <taxon>Viridiplantae</taxon>
        <taxon>Streptophyta</taxon>
        <taxon>Embryophyta</taxon>
        <taxon>Tracheophyta</taxon>
        <taxon>Spermatophyta</taxon>
        <taxon>Magnoliopsida</taxon>
        <taxon>eudicotyledons</taxon>
        <taxon>Gunneridae</taxon>
        <taxon>Pentapetalae</taxon>
        <taxon>rosids</taxon>
        <taxon>fabids</taxon>
        <taxon>Malpighiales</taxon>
        <taxon>Rhizophoraceae</taxon>
        <taxon>Rhizophora</taxon>
    </lineage>
</organism>
<reference evidence="1" key="1">
    <citation type="submission" date="2018-02" db="EMBL/GenBank/DDBJ databases">
        <title>Rhizophora mucronata_Transcriptome.</title>
        <authorList>
            <person name="Meera S.P."/>
            <person name="Sreeshan A."/>
            <person name="Augustine A."/>
        </authorList>
    </citation>
    <scope>NUCLEOTIDE SEQUENCE</scope>
    <source>
        <tissue evidence="1">Leaf</tissue>
    </source>
</reference>
<evidence type="ECO:0000313" key="1">
    <source>
        <dbReference type="EMBL" id="MBX20443.1"/>
    </source>
</evidence>
<name>A0A2P2LR56_RHIMU</name>
<protein>
    <submittedName>
        <fullName evidence="1">Uncharacterized protein MANES_02G224100</fullName>
    </submittedName>
</protein>
<proteinExistence type="predicted"/>